<feature type="coiled-coil region" evidence="1">
    <location>
        <begin position="830"/>
        <end position="857"/>
    </location>
</feature>
<name>A0A6S8IJQ3_9STRA</name>
<proteinExistence type="predicted"/>
<evidence type="ECO:0000313" key="4">
    <source>
        <dbReference type="EMBL" id="CAE0404579.1"/>
    </source>
</evidence>
<protein>
    <submittedName>
        <fullName evidence="4">Uncharacterized protein</fullName>
    </submittedName>
</protein>
<feature type="compositionally biased region" description="Polar residues" evidence="2">
    <location>
        <begin position="11"/>
        <end position="27"/>
    </location>
</feature>
<reference evidence="4" key="1">
    <citation type="submission" date="2021-01" db="EMBL/GenBank/DDBJ databases">
        <authorList>
            <person name="Corre E."/>
            <person name="Pelletier E."/>
            <person name="Niang G."/>
            <person name="Scheremetjew M."/>
            <person name="Finn R."/>
            <person name="Kale V."/>
            <person name="Holt S."/>
            <person name="Cochrane G."/>
            <person name="Meng A."/>
            <person name="Brown T."/>
            <person name="Cohen L."/>
        </authorList>
    </citation>
    <scope>NUCLEOTIDE SEQUENCE</scope>
    <source>
        <strain evidence="4">CCMP127</strain>
    </source>
</reference>
<feature type="compositionally biased region" description="Basic and acidic residues" evidence="2">
    <location>
        <begin position="747"/>
        <end position="761"/>
    </location>
</feature>
<feature type="region of interest" description="Disordered" evidence="2">
    <location>
        <begin position="1"/>
        <end position="67"/>
    </location>
</feature>
<evidence type="ECO:0000313" key="3">
    <source>
        <dbReference type="EMBL" id="CAE0404578.1"/>
    </source>
</evidence>
<feature type="region of interest" description="Disordered" evidence="2">
    <location>
        <begin position="311"/>
        <end position="356"/>
    </location>
</feature>
<evidence type="ECO:0000256" key="1">
    <source>
        <dbReference type="SAM" id="Coils"/>
    </source>
</evidence>
<organism evidence="4">
    <name type="scientific">Amphora coffeiformis</name>
    <dbReference type="NCBI Taxonomy" id="265554"/>
    <lineage>
        <taxon>Eukaryota</taxon>
        <taxon>Sar</taxon>
        <taxon>Stramenopiles</taxon>
        <taxon>Ochrophyta</taxon>
        <taxon>Bacillariophyta</taxon>
        <taxon>Bacillariophyceae</taxon>
        <taxon>Bacillariophycidae</taxon>
        <taxon>Thalassiophysales</taxon>
        <taxon>Catenulaceae</taxon>
        <taxon>Amphora</taxon>
    </lineage>
</organism>
<keyword evidence="1" id="KW-0175">Coiled coil</keyword>
<sequence length="915" mass="102721">MERRTAPFQPFQFQGRNQRQNMASASRGTGKRKAPTDHFRGSAAATKYSRGLHSQPPPPRYPKRQRTNDPSWRAFYLEILRTLQCSISQWTTKAWDTNLFQQYLERTKNWEQNDPLTDSNFDVWDLYSKTMLEKFELPNILKSNCVKALKNCRDFLNKVEAGRTKSDDPKMSNHPCWLPVPHSPRLLFQHSHTVTFRVCEKLRGMLVNDICAVKNRELFTSWQIQQLPYLHAVCKCLAFLEGTDAKRVVEHNFTETQQSKFQTLLRSGQVAVRLACQDGAGATKILSAINQFAGRISKDCFQVQTVESARGEEKNQIAHNNPVNSISGGKTSFDSGETIPSRENKSSNVQRQSPLRHGAVATGRAIGNASPENAPLEYNSHSTNLHCKRTGMEREIGVTSVADGRDDPSWPDEQESRKRKTLEPVFVARARDAATIDSKKRLLALEINPYMEMKTTKSPNLAVFTKNIATLLRMHLPENRHTGACSVAATKKILDCLIGWKDTNLIDSDFGVYDVYTKVMLEKVHLPDVIKSKNSRAVQDCKSFLSMVESERKWFEQPNNNLQHCLPLIPVGNSSVHRLDPKWAILVSQKLRALLDEICDEKMFPLFSECTVLKLPYLDAVSLCLKFLNGKPGRTTWKEGSTMAPRNEMGALLRCGRIALNLAYLDGSQSIKTLRRVKNGLPISPAVPIEASETRHNDPEIIKCTATSAAVDLNYAGLSTISGTVIAVPHAPPATDSASLSDSGSPMEKKMVGKTTDDLYTHHSPRAPSLRMTPGCQGGPPNHDRGDEPPPARTSPTSPVFVSLDLVHAPSPRCTNQQDVGTDISPEQRLAKYQLLLNRMELLRQKQEGEVSHLSEQIETLEGYLNASTSLYNKQRTKLKDLSSREECLRKMVRDNTERTHFLQRVLKSGKISEV</sequence>
<gene>
    <name evidence="3" type="ORF">ACOF00016_LOCUS2687</name>
    <name evidence="4" type="ORF">ACOF00016_LOCUS2688</name>
</gene>
<evidence type="ECO:0000256" key="2">
    <source>
        <dbReference type="SAM" id="MobiDB-lite"/>
    </source>
</evidence>
<dbReference type="EMBL" id="HBIM01003102">
    <property type="protein sequence ID" value="CAE0404578.1"/>
    <property type="molecule type" value="Transcribed_RNA"/>
</dbReference>
<dbReference type="EMBL" id="HBIM01003103">
    <property type="protein sequence ID" value="CAE0404579.1"/>
    <property type="molecule type" value="Transcribed_RNA"/>
</dbReference>
<dbReference type="AlphaFoldDB" id="A0A6S8IJQ3"/>
<accession>A0A6S8IJQ3</accession>
<feature type="compositionally biased region" description="Polar residues" evidence="2">
    <location>
        <begin position="317"/>
        <end position="335"/>
    </location>
</feature>
<feature type="region of interest" description="Disordered" evidence="2">
    <location>
        <begin position="731"/>
        <end position="798"/>
    </location>
</feature>